<dbReference type="EMBL" id="JAIZAY010000020">
    <property type="protein sequence ID" value="KAJ8022415.1"/>
    <property type="molecule type" value="Genomic_DNA"/>
</dbReference>
<protein>
    <submittedName>
        <fullName evidence="2">Uncharacterized protein</fullName>
    </submittedName>
</protein>
<comment type="caution">
    <text evidence="2">The sequence shown here is derived from an EMBL/GenBank/DDBJ whole genome shotgun (WGS) entry which is preliminary data.</text>
</comment>
<organism evidence="2 3">
    <name type="scientific">Holothuria leucospilota</name>
    <name type="common">Black long sea cucumber</name>
    <name type="synonym">Mertensiothuria leucospilota</name>
    <dbReference type="NCBI Taxonomy" id="206669"/>
    <lineage>
        <taxon>Eukaryota</taxon>
        <taxon>Metazoa</taxon>
        <taxon>Echinodermata</taxon>
        <taxon>Eleutherozoa</taxon>
        <taxon>Echinozoa</taxon>
        <taxon>Holothuroidea</taxon>
        <taxon>Aspidochirotacea</taxon>
        <taxon>Aspidochirotida</taxon>
        <taxon>Holothuriidae</taxon>
        <taxon>Holothuria</taxon>
    </lineage>
</organism>
<keyword evidence="1" id="KW-0732">Signal</keyword>
<sequence>MFKNPLFLITGVPLAIASAVLGGLKPSSVFPDLQAHMTDSAVDDNHVFHLVKLVAKCYCKIRLYHLGKETTSKLSGPRIRKKLSKLVLFEHQ</sequence>
<gene>
    <name evidence="2" type="ORF">HOLleu_37304</name>
</gene>
<reference evidence="2" key="1">
    <citation type="submission" date="2021-10" db="EMBL/GenBank/DDBJ databases">
        <title>Tropical sea cucumber genome reveals ecological adaptation and Cuvierian tubules defense mechanism.</title>
        <authorList>
            <person name="Chen T."/>
        </authorList>
    </citation>
    <scope>NUCLEOTIDE SEQUENCE</scope>
    <source>
        <strain evidence="2">Nanhai2018</strain>
        <tissue evidence="2">Muscle</tissue>
    </source>
</reference>
<feature type="signal peptide" evidence="1">
    <location>
        <begin position="1"/>
        <end position="17"/>
    </location>
</feature>
<keyword evidence="3" id="KW-1185">Reference proteome</keyword>
<feature type="chain" id="PRO_5040314344" evidence="1">
    <location>
        <begin position="18"/>
        <end position="92"/>
    </location>
</feature>
<dbReference type="AlphaFoldDB" id="A0A9Q1BD85"/>
<dbReference type="OrthoDB" id="6491412at2759"/>
<evidence type="ECO:0000313" key="2">
    <source>
        <dbReference type="EMBL" id="KAJ8022415.1"/>
    </source>
</evidence>
<evidence type="ECO:0000256" key="1">
    <source>
        <dbReference type="SAM" id="SignalP"/>
    </source>
</evidence>
<accession>A0A9Q1BD85</accession>
<dbReference type="Proteomes" id="UP001152320">
    <property type="component" value="Chromosome 20"/>
</dbReference>
<evidence type="ECO:0000313" key="3">
    <source>
        <dbReference type="Proteomes" id="UP001152320"/>
    </source>
</evidence>
<name>A0A9Q1BD85_HOLLE</name>
<proteinExistence type="predicted"/>